<dbReference type="Pfam" id="PF00990">
    <property type="entry name" value="GGDEF"/>
    <property type="match status" value="1"/>
</dbReference>
<feature type="transmembrane region" description="Helical" evidence="1">
    <location>
        <begin position="157"/>
        <end position="180"/>
    </location>
</feature>
<feature type="domain" description="GGDEF" evidence="2">
    <location>
        <begin position="223"/>
        <end position="350"/>
    </location>
</feature>
<dbReference type="InterPro" id="IPR043128">
    <property type="entry name" value="Rev_trsase/Diguanyl_cyclase"/>
</dbReference>
<feature type="transmembrane region" description="Helical" evidence="1">
    <location>
        <begin position="123"/>
        <end position="145"/>
    </location>
</feature>
<evidence type="ECO:0000313" key="3">
    <source>
        <dbReference type="EMBL" id="MDP5184163.1"/>
    </source>
</evidence>
<dbReference type="CDD" id="cd01949">
    <property type="entry name" value="GGDEF"/>
    <property type="match status" value="1"/>
</dbReference>
<evidence type="ECO:0000313" key="4">
    <source>
        <dbReference type="Proteomes" id="UP001233673"/>
    </source>
</evidence>
<dbReference type="EC" id="2.7.7.65" evidence="3"/>
<keyword evidence="3" id="KW-0548">Nucleotidyltransferase</keyword>
<evidence type="ECO:0000259" key="2">
    <source>
        <dbReference type="PROSITE" id="PS50887"/>
    </source>
</evidence>
<feature type="transmembrane region" description="Helical" evidence="1">
    <location>
        <begin position="25"/>
        <end position="43"/>
    </location>
</feature>
<comment type="caution">
    <text evidence="3">The sequence shown here is derived from an EMBL/GenBank/DDBJ whole genome shotgun (WGS) entry which is preliminary data.</text>
</comment>
<dbReference type="InterPro" id="IPR050469">
    <property type="entry name" value="Diguanylate_Cyclase"/>
</dbReference>
<dbReference type="SMART" id="SM00267">
    <property type="entry name" value="GGDEF"/>
    <property type="match status" value="1"/>
</dbReference>
<dbReference type="EMBL" id="JASNFN010000021">
    <property type="protein sequence ID" value="MDP5184163.1"/>
    <property type="molecule type" value="Genomic_DNA"/>
</dbReference>
<dbReference type="PANTHER" id="PTHR45138:SF9">
    <property type="entry name" value="DIGUANYLATE CYCLASE DGCM-RELATED"/>
    <property type="match status" value="1"/>
</dbReference>
<dbReference type="Proteomes" id="UP001233673">
    <property type="component" value="Unassembled WGS sequence"/>
</dbReference>
<keyword evidence="1" id="KW-0472">Membrane</keyword>
<feature type="transmembrane region" description="Helical" evidence="1">
    <location>
        <begin position="49"/>
        <end position="73"/>
    </location>
</feature>
<accession>A0ABT9IF04</accession>
<sequence>MRSGLYRPLAGDDARVAFWIRHVRIGVLVTELSALAVAAYALLADGPVAARLGLVGLAAGTAVAVPATLLLPLRAMMRDWRGPTLFYGWTLATIVVVVVATRLDGGAASPLDALLFLTLTYTAVVYSPAGVVAMGSVMTAAYLFCIELPGLTTSGMFFLAVMGVFTIVCAMASANSWAAYDRQMLLIRTQEVLASTDPLTGIPNRRLFLERVSRAVEAAAWGHQSVVCLVDLDGFKAVNDADGHAAGDALLTAVGAALGGAVRETDTVARLGGDEFAVLADVTAGYSAALLADRLRSAVAVSGARFGVTASVGLAEVETGDDVEDLMHRADVAMYRAKSTGGDRVGVLDS</sequence>
<name>A0ABT9IF04_9ACTN</name>
<keyword evidence="3" id="KW-0808">Transferase</keyword>
<keyword evidence="4" id="KW-1185">Reference proteome</keyword>
<dbReference type="InterPro" id="IPR000160">
    <property type="entry name" value="GGDEF_dom"/>
</dbReference>
<dbReference type="GO" id="GO:0052621">
    <property type="term" value="F:diguanylate cyclase activity"/>
    <property type="evidence" value="ECO:0007669"/>
    <property type="project" value="UniProtKB-EC"/>
</dbReference>
<dbReference type="InterPro" id="IPR029787">
    <property type="entry name" value="Nucleotide_cyclase"/>
</dbReference>
<dbReference type="Gene3D" id="3.30.70.270">
    <property type="match status" value="1"/>
</dbReference>
<evidence type="ECO:0000256" key="1">
    <source>
        <dbReference type="SAM" id="Phobius"/>
    </source>
</evidence>
<gene>
    <name evidence="3" type="ORF">QOZ88_16130</name>
</gene>
<feature type="transmembrane region" description="Helical" evidence="1">
    <location>
        <begin position="85"/>
        <end position="103"/>
    </location>
</feature>
<keyword evidence="1" id="KW-0812">Transmembrane</keyword>
<dbReference type="SUPFAM" id="SSF55073">
    <property type="entry name" value="Nucleotide cyclase"/>
    <property type="match status" value="1"/>
</dbReference>
<dbReference type="PANTHER" id="PTHR45138">
    <property type="entry name" value="REGULATORY COMPONENTS OF SENSORY TRANSDUCTION SYSTEM"/>
    <property type="match status" value="1"/>
</dbReference>
<reference evidence="4" key="1">
    <citation type="submission" date="2023-05" db="EMBL/GenBank/DDBJ databases">
        <title>Draft genome of Pseudofrankia sp. BMG5.37.</title>
        <authorList>
            <person name="Gtari M."/>
            <person name="Ghodhbane F."/>
            <person name="Sbissi I."/>
        </authorList>
    </citation>
    <scope>NUCLEOTIDE SEQUENCE [LARGE SCALE GENOMIC DNA]</scope>
    <source>
        <strain evidence="4">BMG 814</strain>
    </source>
</reference>
<dbReference type="NCBIfam" id="TIGR00254">
    <property type="entry name" value="GGDEF"/>
    <property type="match status" value="1"/>
</dbReference>
<keyword evidence="1" id="KW-1133">Transmembrane helix</keyword>
<organism evidence="3 4">
    <name type="scientific">Blastococcus carthaginiensis</name>
    <dbReference type="NCBI Taxonomy" id="3050034"/>
    <lineage>
        <taxon>Bacteria</taxon>
        <taxon>Bacillati</taxon>
        <taxon>Actinomycetota</taxon>
        <taxon>Actinomycetes</taxon>
        <taxon>Geodermatophilales</taxon>
        <taxon>Geodermatophilaceae</taxon>
        <taxon>Blastococcus</taxon>
    </lineage>
</organism>
<proteinExistence type="predicted"/>
<protein>
    <submittedName>
        <fullName evidence="3">GGDEF domain-containing protein</fullName>
        <ecNumber evidence="3">2.7.7.65</ecNumber>
    </submittedName>
</protein>
<dbReference type="RefSeq" id="WP_306000755.1">
    <property type="nucleotide sequence ID" value="NZ_JASNFN010000021.1"/>
</dbReference>
<dbReference type="PROSITE" id="PS50887">
    <property type="entry name" value="GGDEF"/>
    <property type="match status" value="1"/>
</dbReference>